<dbReference type="GO" id="GO:0016787">
    <property type="term" value="F:hydrolase activity"/>
    <property type="evidence" value="ECO:0007669"/>
    <property type="project" value="UniProtKB-KW"/>
</dbReference>
<dbReference type="GO" id="GO:0006402">
    <property type="term" value="P:mRNA catabolic process"/>
    <property type="evidence" value="ECO:0007669"/>
    <property type="project" value="TreeGrafter"/>
</dbReference>
<keyword evidence="3" id="KW-1185">Reference proteome</keyword>
<dbReference type="AlphaFoldDB" id="A0A850QJH2"/>
<keyword evidence="1" id="KW-0255">Endonuclease</keyword>
<evidence type="ECO:0000256" key="1">
    <source>
        <dbReference type="PIRNR" id="PIRNR033490"/>
    </source>
</evidence>
<dbReference type="EMBL" id="JABXYJ010000014">
    <property type="protein sequence ID" value="NVO79408.1"/>
    <property type="molecule type" value="Genomic_DNA"/>
</dbReference>
<dbReference type="GO" id="GO:0004521">
    <property type="term" value="F:RNA endonuclease activity"/>
    <property type="evidence" value="ECO:0007669"/>
    <property type="project" value="TreeGrafter"/>
</dbReference>
<dbReference type="EC" id="3.1.-.-" evidence="1"/>
<dbReference type="RefSeq" id="WP_176805070.1">
    <property type="nucleotide sequence ID" value="NZ_JACOFS010000012.1"/>
</dbReference>
<reference evidence="2 3" key="1">
    <citation type="submission" date="2020-06" db="EMBL/GenBank/DDBJ databases">
        <authorList>
            <person name="Qiu C."/>
            <person name="Liu Z."/>
        </authorList>
    </citation>
    <scope>NUCLEOTIDE SEQUENCE [LARGE SCALE GENOMIC DNA]</scope>
    <source>
        <strain evidence="2 3">EM 1</strain>
    </source>
</reference>
<organism evidence="2 3">
    <name type="scientific">Undibacterium oligocarboniphilum</name>
    <dbReference type="NCBI Taxonomy" id="666702"/>
    <lineage>
        <taxon>Bacteria</taxon>
        <taxon>Pseudomonadati</taxon>
        <taxon>Pseudomonadota</taxon>
        <taxon>Betaproteobacteria</taxon>
        <taxon>Burkholderiales</taxon>
        <taxon>Oxalobacteraceae</taxon>
        <taxon>Undibacterium</taxon>
    </lineage>
</organism>
<evidence type="ECO:0000313" key="2">
    <source>
        <dbReference type="EMBL" id="NVO79408.1"/>
    </source>
</evidence>
<evidence type="ECO:0000313" key="3">
    <source>
        <dbReference type="Proteomes" id="UP000588051"/>
    </source>
</evidence>
<accession>A0A850QJH2</accession>
<keyword evidence="1" id="KW-0540">Nuclease</keyword>
<dbReference type="Gene3D" id="2.30.30.110">
    <property type="match status" value="1"/>
</dbReference>
<keyword evidence="1" id="KW-0378">Hydrolase</keyword>
<protein>
    <recommendedName>
        <fullName evidence="1">mRNA interferase</fullName>
        <ecNumber evidence="1">3.1.-.-</ecNumber>
    </recommendedName>
</protein>
<dbReference type="Pfam" id="PF02452">
    <property type="entry name" value="PemK_toxin"/>
    <property type="match status" value="1"/>
</dbReference>
<dbReference type="SUPFAM" id="SSF50118">
    <property type="entry name" value="Cell growth inhibitor/plasmid maintenance toxic component"/>
    <property type="match status" value="1"/>
</dbReference>
<gene>
    <name evidence="2" type="ORF">HV832_16435</name>
</gene>
<dbReference type="PIRSF" id="PIRSF033490">
    <property type="entry name" value="MazF"/>
    <property type="match status" value="1"/>
</dbReference>
<comment type="caution">
    <text evidence="2">The sequence shown here is derived from an EMBL/GenBank/DDBJ whole genome shotgun (WGS) entry which is preliminary data.</text>
</comment>
<dbReference type="GO" id="GO:0016075">
    <property type="term" value="P:rRNA catabolic process"/>
    <property type="evidence" value="ECO:0007669"/>
    <property type="project" value="TreeGrafter"/>
</dbReference>
<proteinExistence type="inferred from homology"/>
<comment type="function">
    <text evidence="1">Toxic component of a type II toxin-antitoxin (TA) system.</text>
</comment>
<name>A0A850QJH2_9BURK</name>
<dbReference type="PANTHER" id="PTHR33988">
    <property type="entry name" value="ENDORIBONUCLEASE MAZF-RELATED"/>
    <property type="match status" value="1"/>
</dbReference>
<dbReference type="Proteomes" id="UP000588051">
    <property type="component" value="Unassembled WGS sequence"/>
</dbReference>
<dbReference type="InterPro" id="IPR011067">
    <property type="entry name" value="Plasmid_toxin/cell-grow_inhib"/>
</dbReference>
<sequence length="120" mass="13706">MELHNFKRGQIWEVDFTPQTHKEEPGKRQRPALIIQTDKLNDAGHSTTIVIPRTSDVENADYFPLRVALGKLPGLTYSTDLLIDQVRTISNKRFIGEQPIATLTINHMRRIEDALKILTS</sequence>
<dbReference type="GO" id="GO:0003677">
    <property type="term" value="F:DNA binding"/>
    <property type="evidence" value="ECO:0007669"/>
    <property type="project" value="InterPro"/>
</dbReference>
<comment type="similarity">
    <text evidence="1">Belongs to the PemK/MazF family.</text>
</comment>
<dbReference type="InterPro" id="IPR003477">
    <property type="entry name" value="PemK-like"/>
</dbReference>